<dbReference type="InterPro" id="IPR036890">
    <property type="entry name" value="HATPase_C_sf"/>
</dbReference>
<keyword evidence="3" id="KW-1185">Reference proteome</keyword>
<dbReference type="PANTHER" id="PTHR35801">
    <property type="entry name" value="PHOSPHOSERINE PHOSPHATASE RSBX"/>
    <property type="match status" value="1"/>
</dbReference>
<evidence type="ECO:0000313" key="2">
    <source>
        <dbReference type="EMBL" id="NII08816.1"/>
    </source>
</evidence>
<sequence>MRFAGGLTHRVPIEDSTQIGHARRVAQQLALEAGFDEVDTGRVALVCTELASNVLRHARGGEVHIAVVPGTRVRGVEVIAVDRGPGFVLAQCLPDGYSTAGSRGEGLGAIQRQAQVMDMYADERGAVVLARMYPRAFPGSDIRFGATQQLLADELVCGDGWAFAVHDKGRAAVLVDGLGHGALAHDAALACVEAYLEGPGDEPVALMGTLGAAMSSTRGGAVALARYDATTGALRFAGIGNVSASLQDLGGSRGLASYPGIVGGPTRRTQGFDFPAARGKLLLMHSDGLQSRWNLRDYPGLVTRHPAVVTALLYRDYNRGRDDVTVFAMTLEDRA</sequence>
<comment type="caution">
    <text evidence="2">The sequence shown here is derived from an EMBL/GenBank/DDBJ whole genome shotgun (WGS) entry which is preliminary data.</text>
</comment>
<keyword evidence="2" id="KW-0547">Nucleotide-binding</keyword>
<evidence type="ECO:0000259" key="1">
    <source>
        <dbReference type="Pfam" id="PF13581"/>
    </source>
</evidence>
<dbReference type="Proteomes" id="UP000490980">
    <property type="component" value="Unassembled WGS sequence"/>
</dbReference>
<name>A0A7X5UE43_9GAMM</name>
<dbReference type="Gene3D" id="3.60.40.10">
    <property type="entry name" value="PPM-type phosphatase domain"/>
    <property type="match status" value="1"/>
</dbReference>
<accession>A0A7X5UE43</accession>
<dbReference type="PANTHER" id="PTHR35801:SF1">
    <property type="entry name" value="PHOSPHOSERINE PHOSPHATASE RSBX"/>
    <property type="match status" value="1"/>
</dbReference>
<gene>
    <name evidence="2" type="ORF">HBF25_20720</name>
</gene>
<keyword evidence="2" id="KW-0067">ATP-binding</keyword>
<dbReference type="EMBL" id="JAARLZ010000015">
    <property type="protein sequence ID" value="NII08816.1"/>
    <property type="molecule type" value="Genomic_DNA"/>
</dbReference>
<dbReference type="GO" id="GO:0005524">
    <property type="term" value="F:ATP binding"/>
    <property type="evidence" value="ECO:0007669"/>
    <property type="project" value="UniProtKB-KW"/>
</dbReference>
<dbReference type="AlphaFoldDB" id="A0A7X5UE43"/>
<protein>
    <submittedName>
        <fullName evidence="2">ATP-binding protein</fullName>
    </submittedName>
</protein>
<proteinExistence type="predicted"/>
<feature type="domain" description="Histidine kinase/HSP90-like ATPase" evidence="1">
    <location>
        <begin position="16"/>
        <end position="130"/>
    </location>
</feature>
<organism evidence="2 3">
    <name type="scientific">Luteibacter anthropi</name>
    <dbReference type="NCBI Taxonomy" id="564369"/>
    <lineage>
        <taxon>Bacteria</taxon>
        <taxon>Pseudomonadati</taxon>
        <taxon>Pseudomonadota</taxon>
        <taxon>Gammaproteobacteria</taxon>
        <taxon>Lysobacterales</taxon>
        <taxon>Rhodanobacteraceae</taxon>
        <taxon>Luteibacter</taxon>
    </lineage>
</organism>
<dbReference type="InterPro" id="IPR039248">
    <property type="entry name" value="Ptase_RsbX"/>
</dbReference>
<reference evidence="2 3" key="1">
    <citation type="submission" date="2020-03" db="EMBL/GenBank/DDBJ databases">
        <authorList>
            <person name="Lai Q."/>
        </authorList>
    </citation>
    <scope>NUCLEOTIDE SEQUENCE [LARGE SCALE GENOMIC DNA]</scope>
    <source>
        <strain evidence="2 3">CCUG 25036</strain>
    </source>
</reference>
<dbReference type="Gene3D" id="3.30.565.10">
    <property type="entry name" value="Histidine kinase-like ATPase, C-terminal domain"/>
    <property type="match status" value="1"/>
</dbReference>
<dbReference type="SUPFAM" id="SSF81606">
    <property type="entry name" value="PP2C-like"/>
    <property type="match status" value="1"/>
</dbReference>
<dbReference type="SUPFAM" id="SSF55874">
    <property type="entry name" value="ATPase domain of HSP90 chaperone/DNA topoisomerase II/histidine kinase"/>
    <property type="match status" value="1"/>
</dbReference>
<evidence type="ECO:0000313" key="3">
    <source>
        <dbReference type="Proteomes" id="UP000490980"/>
    </source>
</evidence>
<dbReference type="InterPro" id="IPR036457">
    <property type="entry name" value="PPM-type-like_dom_sf"/>
</dbReference>
<dbReference type="InterPro" id="IPR003594">
    <property type="entry name" value="HATPase_dom"/>
</dbReference>
<dbReference type="Pfam" id="PF13581">
    <property type="entry name" value="HATPase_c_2"/>
    <property type="match status" value="1"/>
</dbReference>